<evidence type="ECO:0000256" key="16">
    <source>
        <dbReference type="SAM" id="Phobius"/>
    </source>
</evidence>
<keyword evidence="7 14" id="KW-0256">Endoplasmic reticulum</keyword>
<dbReference type="STRING" id="947166.A0A1D1VBS2"/>
<keyword evidence="6 16" id="KW-0812">Transmembrane</keyword>
<comment type="caution">
    <text evidence="17">The sequence shown here is derived from an EMBL/GenBank/DDBJ whole genome shotgun (WGS) entry which is preliminary data.</text>
</comment>
<dbReference type="GO" id="GO:0005789">
    <property type="term" value="C:endoplasmic reticulum membrane"/>
    <property type="evidence" value="ECO:0007669"/>
    <property type="project" value="UniProtKB-SubCell"/>
</dbReference>
<protein>
    <recommendedName>
        <fullName evidence="14">Calcium load-activated calcium channel</fullName>
        <shortName evidence="14">CLAC channel</shortName>
    </recommendedName>
</protein>
<evidence type="ECO:0000256" key="8">
    <source>
        <dbReference type="ARBA" id="ARBA00022837"/>
    </source>
</evidence>
<evidence type="ECO:0000256" key="5">
    <source>
        <dbReference type="ARBA" id="ARBA00022673"/>
    </source>
</evidence>
<keyword evidence="11 14" id="KW-0406">Ion transport</keyword>
<evidence type="ECO:0000313" key="17">
    <source>
        <dbReference type="EMBL" id="GAU98265.1"/>
    </source>
</evidence>
<dbReference type="InterPro" id="IPR008559">
    <property type="entry name" value="TMCO1"/>
</dbReference>
<evidence type="ECO:0000256" key="2">
    <source>
        <dbReference type="ARBA" id="ARBA00006537"/>
    </source>
</evidence>
<dbReference type="PIRSF" id="PIRSF023322">
    <property type="entry name" value="DUF841_euk"/>
    <property type="match status" value="1"/>
</dbReference>
<keyword evidence="18" id="KW-1185">Reference proteome</keyword>
<keyword evidence="10 15" id="KW-0175">Coiled coil</keyword>
<evidence type="ECO:0000256" key="10">
    <source>
        <dbReference type="ARBA" id="ARBA00023054"/>
    </source>
</evidence>
<comment type="subcellular location">
    <subcellularLocation>
        <location evidence="1">Endoplasmic reticulum membrane</location>
        <topology evidence="1">Multi-pass membrane protein</topology>
    </subcellularLocation>
</comment>
<organism evidence="17 18">
    <name type="scientific">Ramazzottius varieornatus</name>
    <name type="common">Water bear</name>
    <name type="synonym">Tardigrade</name>
    <dbReference type="NCBI Taxonomy" id="947166"/>
    <lineage>
        <taxon>Eukaryota</taxon>
        <taxon>Metazoa</taxon>
        <taxon>Ecdysozoa</taxon>
        <taxon>Tardigrada</taxon>
        <taxon>Eutardigrada</taxon>
        <taxon>Parachela</taxon>
        <taxon>Hypsibioidea</taxon>
        <taxon>Ramazzottiidae</taxon>
        <taxon>Ramazzottius</taxon>
    </lineage>
</organism>
<keyword evidence="9 16" id="KW-1133">Transmembrane helix</keyword>
<keyword evidence="5 14" id="KW-0107">Calcium channel</keyword>
<evidence type="ECO:0000256" key="7">
    <source>
        <dbReference type="ARBA" id="ARBA00022824"/>
    </source>
</evidence>
<evidence type="ECO:0000256" key="12">
    <source>
        <dbReference type="ARBA" id="ARBA00023136"/>
    </source>
</evidence>
<dbReference type="Pfam" id="PF01956">
    <property type="entry name" value="EMC3_TMCO1"/>
    <property type="match status" value="1"/>
</dbReference>
<dbReference type="AlphaFoldDB" id="A0A1D1VBS2"/>
<evidence type="ECO:0000256" key="11">
    <source>
        <dbReference type="ARBA" id="ARBA00023065"/>
    </source>
</evidence>
<proteinExistence type="inferred from homology"/>
<name>A0A1D1VBS2_RAMVA</name>
<feature type="coiled-coil region" evidence="15">
    <location>
        <begin position="30"/>
        <end position="85"/>
    </location>
</feature>
<evidence type="ECO:0000256" key="14">
    <source>
        <dbReference type="PIRNR" id="PIRNR023322"/>
    </source>
</evidence>
<evidence type="ECO:0000256" key="1">
    <source>
        <dbReference type="ARBA" id="ARBA00004477"/>
    </source>
</evidence>
<dbReference type="Proteomes" id="UP000186922">
    <property type="component" value="Unassembled WGS sequence"/>
</dbReference>
<dbReference type="OrthoDB" id="342726at2759"/>
<keyword evidence="8 14" id="KW-0106">Calcium</keyword>
<dbReference type="PANTHER" id="PTHR20917:SF0">
    <property type="entry name" value="CALCIUM LOAD-ACTIVATED CALCIUM CHANNEL"/>
    <property type="match status" value="1"/>
</dbReference>
<accession>A0A1D1VBS2</accession>
<comment type="function">
    <text evidence="14">Calcium-selective channel required to prevent calcium stores from overfilling.</text>
</comment>
<evidence type="ECO:0000256" key="9">
    <source>
        <dbReference type="ARBA" id="ARBA00022989"/>
    </source>
</evidence>
<keyword evidence="4" id="KW-0109">Calcium transport</keyword>
<sequence>MYADSVLIMVVSFIASVIGEGLTWLLVYRTEKYKKLKAEIDRQVKKVEKKKKDEVVVTKNRKKLLDREEGKLKNSNRELSMVKMKSMFAIGIAFTAMLSIFSTLFEGKVVAKLPFQPFGFIQGMSHRNLMGTDYTDCSYLFLYILLTMTIRQNLQKALGFAPSRASAQSTGFFTPPQPSK</sequence>
<evidence type="ECO:0000256" key="6">
    <source>
        <dbReference type="ARBA" id="ARBA00022692"/>
    </source>
</evidence>
<gene>
    <name evidence="17" type="primary">RvY_09436-1</name>
    <name evidence="17" type="synonym">RvY_09436.1</name>
    <name evidence="17" type="ORF">RvY_09436</name>
</gene>
<keyword evidence="13" id="KW-0407">Ion channel</keyword>
<dbReference type="InterPro" id="IPR002809">
    <property type="entry name" value="EMC3/TMCO1"/>
</dbReference>
<evidence type="ECO:0000256" key="13">
    <source>
        <dbReference type="ARBA" id="ARBA00023303"/>
    </source>
</evidence>
<keyword evidence="3 14" id="KW-0813">Transport</keyword>
<dbReference type="GO" id="GO:0005262">
    <property type="term" value="F:calcium channel activity"/>
    <property type="evidence" value="ECO:0007669"/>
    <property type="project" value="UniProtKB-UniRule"/>
</dbReference>
<evidence type="ECO:0000256" key="4">
    <source>
        <dbReference type="ARBA" id="ARBA00022568"/>
    </source>
</evidence>
<keyword evidence="12 14" id="KW-0472">Membrane</keyword>
<dbReference type="PANTHER" id="PTHR20917">
    <property type="entry name" value="PNAS-RELATED"/>
    <property type="match status" value="1"/>
</dbReference>
<evidence type="ECO:0000256" key="3">
    <source>
        <dbReference type="ARBA" id="ARBA00022448"/>
    </source>
</evidence>
<dbReference type="GO" id="GO:0032469">
    <property type="term" value="P:endoplasmic reticulum calcium ion homeostasis"/>
    <property type="evidence" value="ECO:0007669"/>
    <property type="project" value="UniProtKB-UniRule"/>
</dbReference>
<evidence type="ECO:0000313" key="18">
    <source>
        <dbReference type="Proteomes" id="UP000186922"/>
    </source>
</evidence>
<feature type="transmembrane region" description="Helical" evidence="16">
    <location>
        <begin position="6"/>
        <end position="27"/>
    </location>
</feature>
<reference evidence="17 18" key="1">
    <citation type="journal article" date="2016" name="Nat. Commun.">
        <title>Extremotolerant tardigrade genome and improved radiotolerance of human cultured cells by tardigrade-unique protein.</title>
        <authorList>
            <person name="Hashimoto T."/>
            <person name="Horikawa D.D."/>
            <person name="Saito Y."/>
            <person name="Kuwahara H."/>
            <person name="Kozuka-Hata H."/>
            <person name="Shin-I T."/>
            <person name="Minakuchi Y."/>
            <person name="Ohishi K."/>
            <person name="Motoyama A."/>
            <person name="Aizu T."/>
            <person name="Enomoto A."/>
            <person name="Kondo K."/>
            <person name="Tanaka S."/>
            <person name="Hara Y."/>
            <person name="Koshikawa S."/>
            <person name="Sagara H."/>
            <person name="Miura T."/>
            <person name="Yokobori S."/>
            <person name="Miyagawa K."/>
            <person name="Suzuki Y."/>
            <person name="Kubo T."/>
            <person name="Oyama M."/>
            <person name="Kohara Y."/>
            <person name="Fujiyama A."/>
            <person name="Arakawa K."/>
            <person name="Katayama T."/>
            <person name="Toyoda A."/>
            <person name="Kunieda T."/>
        </authorList>
    </citation>
    <scope>NUCLEOTIDE SEQUENCE [LARGE SCALE GENOMIC DNA]</scope>
    <source>
        <strain evidence="17 18">YOKOZUNA-1</strain>
    </source>
</reference>
<evidence type="ECO:0000256" key="15">
    <source>
        <dbReference type="SAM" id="Coils"/>
    </source>
</evidence>
<feature type="transmembrane region" description="Helical" evidence="16">
    <location>
        <begin position="87"/>
        <end position="105"/>
    </location>
</feature>
<dbReference type="SMART" id="SM01415">
    <property type="entry name" value="DUF106"/>
    <property type="match status" value="1"/>
</dbReference>
<comment type="similarity">
    <text evidence="2 14">Belongs to the TMCO1 family.</text>
</comment>
<dbReference type="EMBL" id="BDGG01000004">
    <property type="protein sequence ID" value="GAU98265.1"/>
    <property type="molecule type" value="Genomic_DNA"/>
</dbReference>